<dbReference type="InterPro" id="IPR052173">
    <property type="entry name" value="Beta-lactam_resp_regulator"/>
</dbReference>
<dbReference type="Proteomes" id="UP000256310">
    <property type="component" value="Unassembled WGS sequence"/>
</dbReference>
<proteinExistence type="predicted"/>
<feature type="compositionally biased region" description="Polar residues" evidence="2">
    <location>
        <begin position="372"/>
        <end position="390"/>
    </location>
</feature>
<feature type="coiled-coil region" evidence="1">
    <location>
        <begin position="471"/>
        <end position="542"/>
    </location>
</feature>
<dbReference type="InterPro" id="IPR008756">
    <property type="entry name" value="Peptidase_M56"/>
</dbReference>
<feature type="region of interest" description="Disordered" evidence="2">
    <location>
        <begin position="408"/>
        <end position="431"/>
    </location>
</feature>
<gene>
    <name evidence="5" type="ORF">DFR46_0978</name>
</gene>
<accession>A0A3D9FDV5</accession>
<feature type="compositionally biased region" description="Basic and acidic residues" evidence="2">
    <location>
        <begin position="580"/>
        <end position="590"/>
    </location>
</feature>
<dbReference type="EMBL" id="QRDP01000004">
    <property type="protein sequence ID" value="RED15969.1"/>
    <property type="molecule type" value="Genomic_DNA"/>
</dbReference>
<keyword evidence="3" id="KW-0812">Transmembrane</keyword>
<evidence type="ECO:0000313" key="5">
    <source>
        <dbReference type="EMBL" id="RED15969.1"/>
    </source>
</evidence>
<keyword evidence="3" id="KW-0472">Membrane</keyword>
<feature type="region of interest" description="Disordered" evidence="2">
    <location>
        <begin position="580"/>
        <end position="612"/>
    </location>
</feature>
<evidence type="ECO:0000259" key="4">
    <source>
        <dbReference type="Pfam" id="PF05569"/>
    </source>
</evidence>
<dbReference type="OrthoDB" id="7565665at2"/>
<dbReference type="RefSeq" id="WP_116235424.1">
    <property type="nucleotide sequence ID" value="NZ_QRDP01000004.1"/>
</dbReference>
<feature type="transmembrane region" description="Helical" evidence="3">
    <location>
        <begin position="12"/>
        <end position="34"/>
    </location>
</feature>
<dbReference type="PANTHER" id="PTHR34978:SF3">
    <property type="entry name" value="SLR0241 PROTEIN"/>
    <property type="match status" value="1"/>
</dbReference>
<feature type="transmembrane region" description="Helical" evidence="3">
    <location>
        <begin position="46"/>
        <end position="66"/>
    </location>
</feature>
<organism evidence="5 6">
    <name type="scientific">Parasphingopyxis lamellibrachiae</name>
    <dbReference type="NCBI Taxonomy" id="680125"/>
    <lineage>
        <taxon>Bacteria</taxon>
        <taxon>Pseudomonadati</taxon>
        <taxon>Pseudomonadota</taxon>
        <taxon>Alphaproteobacteria</taxon>
        <taxon>Sphingomonadales</taxon>
        <taxon>Sphingomonadaceae</taxon>
        <taxon>Parasphingopyxis</taxon>
    </lineage>
</organism>
<dbReference type="PANTHER" id="PTHR34978">
    <property type="entry name" value="POSSIBLE SENSOR-TRANSDUCER PROTEIN BLAR"/>
    <property type="match status" value="1"/>
</dbReference>
<evidence type="ECO:0000256" key="3">
    <source>
        <dbReference type="SAM" id="Phobius"/>
    </source>
</evidence>
<evidence type="ECO:0000256" key="1">
    <source>
        <dbReference type="SAM" id="Coils"/>
    </source>
</evidence>
<dbReference type="AlphaFoldDB" id="A0A3D9FDV5"/>
<dbReference type="CDD" id="cd07341">
    <property type="entry name" value="M56_BlaR1_MecR1_like"/>
    <property type="match status" value="1"/>
</dbReference>
<feature type="compositionally biased region" description="Acidic residues" evidence="2">
    <location>
        <begin position="338"/>
        <end position="347"/>
    </location>
</feature>
<evidence type="ECO:0000313" key="6">
    <source>
        <dbReference type="Proteomes" id="UP000256310"/>
    </source>
</evidence>
<feature type="compositionally biased region" description="Pro residues" evidence="2">
    <location>
        <begin position="598"/>
        <end position="609"/>
    </location>
</feature>
<feature type="region of interest" description="Disordered" evidence="2">
    <location>
        <begin position="364"/>
        <end position="394"/>
    </location>
</feature>
<protein>
    <submittedName>
        <fullName evidence="5">Beta-lactamase regulating signal transducer with metallopeptidase domain</fullName>
    </submittedName>
</protein>
<feature type="transmembrane region" description="Helical" evidence="3">
    <location>
        <begin position="100"/>
        <end position="118"/>
    </location>
</feature>
<reference evidence="5 6" key="1">
    <citation type="submission" date="2018-07" db="EMBL/GenBank/DDBJ databases">
        <title>Genomic Encyclopedia of Type Strains, Phase IV (KMG-IV): sequencing the most valuable type-strain genomes for metagenomic binning, comparative biology and taxonomic classification.</title>
        <authorList>
            <person name="Goeker M."/>
        </authorList>
    </citation>
    <scope>NUCLEOTIDE SEQUENCE [LARGE SCALE GENOMIC DNA]</scope>
    <source>
        <strain evidence="5 6">DSM 26725</strain>
    </source>
</reference>
<comment type="caution">
    <text evidence="5">The sequence shown here is derived from an EMBL/GenBank/DDBJ whole genome shotgun (WGS) entry which is preliminary data.</text>
</comment>
<keyword evidence="6" id="KW-1185">Reference proteome</keyword>
<feature type="domain" description="Peptidase M56" evidence="4">
    <location>
        <begin position="154"/>
        <end position="249"/>
    </location>
</feature>
<feature type="region of interest" description="Disordered" evidence="2">
    <location>
        <begin position="328"/>
        <end position="347"/>
    </location>
</feature>
<keyword evidence="3" id="KW-1133">Transmembrane helix</keyword>
<sequence length="646" mass="70971">MSIEAGVIVDSLGWALLHSLWQVALVAALIFVALRIIPRHNAQLRFVTAYAGLAASFLLFIVTWGICYRTIGAIEPVPGAIAAPAEGWQAVINTLGRTTWLISLIWGMGFSWLGVRYGQALRATARLKHEGTGPVPADWEMRFRLWVERLGADPRAMILQSSRITTPLTIGTLKPIVLVPTGFFLRLPIDQAEAVLVHEIAHICRQDYLLGLIQALICNIFFYHPAIAYLSRQIDIEREYACDARVVEETGNTNALAQGLGKVALESRDLLPGFAMAADGGSTPLMDRITRLRERPFRRESATTMPFAALTLMLVGCLTIAASADASFSSNASKDGEEKDPESDVSEMADTEALLAAEAVATPETGAVHSSAARNTASSHHSAPKQSGSRSGDRWAVVDQQGWSFTPEPGWTFTFRGTGESESKNRSQSFEPVRFEAETGSLLRNAVLQTGIFDPDTVLTTRIEADEEECEDKSEQIADRHEREAERLEAQIERENARREARHEREVERAEARIERQMEREVAQFEREMERVEQQMERLGEIEGAELERELSLLATQMTALSAHLETRIEAHLDRARALADTARARSERSGRRHPSPSVLPEPPEPPQPVITISFNLEDGRAAASAVAASAASAEAIAQIASITAG</sequence>
<dbReference type="Pfam" id="PF05569">
    <property type="entry name" value="Peptidase_M56"/>
    <property type="match status" value="1"/>
</dbReference>
<evidence type="ECO:0000256" key="2">
    <source>
        <dbReference type="SAM" id="MobiDB-lite"/>
    </source>
</evidence>
<keyword evidence="1" id="KW-0175">Coiled coil</keyword>
<name>A0A3D9FDV5_9SPHN</name>